<evidence type="ECO:0000313" key="4">
    <source>
        <dbReference type="Proteomes" id="UP000553209"/>
    </source>
</evidence>
<name>A0A7X6RR58_9ACTN</name>
<evidence type="ECO:0000256" key="1">
    <source>
        <dbReference type="SAM" id="MobiDB-lite"/>
    </source>
</evidence>
<evidence type="ECO:0000259" key="2">
    <source>
        <dbReference type="Pfam" id="PF13649"/>
    </source>
</evidence>
<comment type="caution">
    <text evidence="3">The sequence shown here is derived from an EMBL/GenBank/DDBJ whole genome shotgun (WGS) entry which is preliminary data.</text>
</comment>
<dbReference type="InterPro" id="IPR029063">
    <property type="entry name" value="SAM-dependent_MTases_sf"/>
</dbReference>
<proteinExistence type="predicted"/>
<dbReference type="InterPro" id="IPR041698">
    <property type="entry name" value="Methyltransf_25"/>
</dbReference>
<dbReference type="Gene3D" id="3.40.50.150">
    <property type="entry name" value="Vaccinia Virus protein VP39"/>
    <property type="match status" value="1"/>
</dbReference>
<reference evidence="3 4" key="1">
    <citation type="submission" date="2020-04" db="EMBL/GenBank/DDBJ databases">
        <title>MicrobeNet Type strains.</title>
        <authorList>
            <person name="Nicholson A.C."/>
        </authorList>
    </citation>
    <scope>NUCLEOTIDE SEQUENCE [LARGE SCALE GENOMIC DNA]</scope>
    <source>
        <strain evidence="3 4">ATCC 23612</strain>
    </source>
</reference>
<feature type="region of interest" description="Disordered" evidence="1">
    <location>
        <begin position="1"/>
        <end position="30"/>
    </location>
</feature>
<dbReference type="AlphaFoldDB" id="A0A7X6RR58"/>
<protein>
    <submittedName>
        <fullName evidence="3">DUF664 domain-containing protein</fullName>
    </submittedName>
</protein>
<dbReference type="RefSeq" id="WP_061078811.1">
    <property type="nucleotide sequence ID" value="NZ_JAAXPG010000012.1"/>
</dbReference>
<evidence type="ECO:0000313" key="3">
    <source>
        <dbReference type="EMBL" id="NKY98891.1"/>
    </source>
</evidence>
<dbReference type="CDD" id="cd02440">
    <property type="entry name" value="AdoMet_MTases"/>
    <property type="match status" value="1"/>
</dbReference>
<dbReference type="Gene3D" id="1.20.120.450">
    <property type="entry name" value="dinb family like domain"/>
    <property type="match status" value="1"/>
</dbReference>
<sequence length="396" mass="43046">METDKDASPSREFWERHYRGDDPSTPPPGPNAAFAELAGELALVPLREPERGTGAHRALELACGRGGDALWLAARGWNVTAVDVSEHVLAVLGERARRAGVEDRLTTRRHDLALSVPDTGSWDLVYANYFQTPVDIDRDAVLRRVSRSVGEGGLLVVLDHASSAPWSWEQRDDFPAPEDLWRSLDLGAEWTGLVCERRSRTAHGPDGRSARVSDNVVVARRRTGATPKGPARTPAAQPRRRDQPPPRTGTGEKEVLTGFLAYLRESVLAKLDGAPEQHVRAPGVASGTNLLGLVKHLAHVERSLFLGEEVSDWQATFHADAGETTAGVLEGYRAAVAAADRAIADCDDLGRPAHAGHRGKTAPSMRWALVHMIEETGRHAGHLDILRELVDGRTGR</sequence>
<dbReference type="EMBL" id="JAAXPG010000012">
    <property type="protein sequence ID" value="NKY98891.1"/>
    <property type="molecule type" value="Genomic_DNA"/>
</dbReference>
<organism evidence="3 4">
    <name type="scientific">Nocardiopsis alborubida</name>
    <dbReference type="NCBI Taxonomy" id="146802"/>
    <lineage>
        <taxon>Bacteria</taxon>
        <taxon>Bacillati</taxon>
        <taxon>Actinomycetota</taxon>
        <taxon>Actinomycetes</taxon>
        <taxon>Streptosporangiales</taxon>
        <taxon>Nocardiopsidaceae</taxon>
        <taxon>Nocardiopsis</taxon>
    </lineage>
</organism>
<dbReference type="InterPro" id="IPR007061">
    <property type="entry name" value="MST-like"/>
</dbReference>
<dbReference type="InterPro" id="IPR034660">
    <property type="entry name" value="DinB/YfiT-like"/>
</dbReference>
<feature type="compositionally biased region" description="Basic and acidic residues" evidence="1">
    <location>
        <begin position="1"/>
        <end position="22"/>
    </location>
</feature>
<feature type="domain" description="Methyltransferase" evidence="2">
    <location>
        <begin position="59"/>
        <end position="153"/>
    </location>
</feature>
<dbReference type="Proteomes" id="UP000553209">
    <property type="component" value="Unassembled WGS sequence"/>
</dbReference>
<dbReference type="Pfam" id="PF13649">
    <property type="entry name" value="Methyltransf_25"/>
    <property type="match status" value="1"/>
</dbReference>
<dbReference type="Pfam" id="PF04978">
    <property type="entry name" value="MST"/>
    <property type="match status" value="1"/>
</dbReference>
<feature type="compositionally biased region" description="Basic and acidic residues" evidence="1">
    <location>
        <begin position="239"/>
        <end position="253"/>
    </location>
</feature>
<dbReference type="SUPFAM" id="SSF53335">
    <property type="entry name" value="S-adenosyl-L-methionine-dependent methyltransferases"/>
    <property type="match status" value="1"/>
</dbReference>
<accession>A0A7X6RR58</accession>
<feature type="region of interest" description="Disordered" evidence="1">
    <location>
        <begin position="218"/>
        <end position="253"/>
    </location>
</feature>
<dbReference type="SUPFAM" id="SSF109854">
    <property type="entry name" value="DinB/YfiT-like putative metalloenzymes"/>
    <property type="match status" value="1"/>
</dbReference>
<gene>
    <name evidence="3" type="ORF">HGB44_14650</name>
</gene>
<keyword evidence="4" id="KW-1185">Reference proteome</keyword>